<dbReference type="AlphaFoldDB" id="A0A022PMC6"/>
<organism evidence="3 4">
    <name type="scientific">Photorhabdus aegyptia</name>
    <dbReference type="NCBI Taxonomy" id="2805098"/>
    <lineage>
        <taxon>Bacteria</taxon>
        <taxon>Pseudomonadati</taxon>
        <taxon>Pseudomonadota</taxon>
        <taxon>Gammaproteobacteria</taxon>
        <taxon>Enterobacterales</taxon>
        <taxon>Morganellaceae</taxon>
        <taxon>Photorhabdus</taxon>
    </lineage>
</organism>
<comment type="caution">
    <text evidence="3">The sequence shown here is derived from an EMBL/GenBank/DDBJ whole genome shotgun (WGS) entry which is preliminary data.</text>
</comment>
<dbReference type="SUPFAM" id="SSF54427">
    <property type="entry name" value="NTF2-like"/>
    <property type="match status" value="2"/>
</dbReference>
<evidence type="ECO:0000259" key="2">
    <source>
        <dbReference type="Pfam" id="PF12680"/>
    </source>
</evidence>
<dbReference type="Proteomes" id="UP000023464">
    <property type="component" value="Unassembled WGS sequence"/>
</dbReference>
<keyword evidence="4" id="KW-1185">Reference proteome</keyword>
<sequence length="257" mass="29234">MIQNRSPRDLVSRAHHELFTDRDVGALERYFAPHFIEHSPLVKDGLAGLRELVWAHPELRHETYRVLQDGDLVAIHGRFTGLDDWPLVGFDLYRVADGLIVEHWDGLVPQAAPNVSGRTQLDGPTETGHDHDREKNRELIVNFFTRTLIEGHYEEFGNYTNGELFRQHSPDIPDGTAAVISFLTQLRDEGQGLHYTKIHRTVADGQFVLTHSEGSIAGARHSYFELWRIEDGKVAELWDAITPVPEDAKALHRHGIF</sequence>
<feature type="region of interest" description="Disordered" evidence="1">
    <location>
        <begin position="111"/>
        <end position="132"/>
    </location>
</feature>
<dbReference type="InterPro" id="IPR032710">
    <property type="entry name" value="NTF2-like_dom_sf"/>
</dbReference>
<evidence type="ECO:0000313" key="4">
    <source>
        <dbReference type="Proteomes" id="UP000023464"/>
    </source>
</evidence>
<evidence type="ECO:0000313" key="3">
    <source>
        <dbReference type="EMBL" id="EYU16664.1"/>
    </source>
</evidence>
<dbReference type="Pfam" id="PF12680">
    <property type="entry name" value="SnoaL_2"/>
    <property type="match status" value="1"/>
</dbReference>
<accession>A0A022PMC6</accession>
<dbReference type="InterPro" id="IPR037401">
    <property type="entry name" value="SnoaL-like"/>
</dbReference>
<proteinExistence type="predicted"/>
<evidence type="ECO:0000256" key="1">
    <source>
        <dbReference type="SAM" id="MobiDB-lite"/>
    </source>
</evidence>
<dbReference type="RefSeq" id="WP_036776140.1">
    <property type="nucleotide sequence ID" value="NZ_CAWLTM010000107.1"/>
</dbReference>
<reference evidence="3 4" key="1">
    <citation type="submission" date="2014-03" db="EMBL/GenBank/DDBJ databases">
        <title>Draft Genome of Photorhabdus luminescens BA1, an Egyptian Isolate.</title>
        <authorList>
            <person name="Ghazal S."/>
            <person name="Hurst S.G.IV."/>
            <person name="Morris K."/>
            <person name="Thomas K."/>
            <person name="Tisa L.S."/>
        </authorList>
    </citation>
    <scope>NUCLEOTIDE SEQUENCE [LARGE SCALE GENOMIC DNA]</scope>
    <source>
        <strain evidence="3 4">BA1</strain>
    </source>
</reference>
<gene>
    <name evidence="3" type="ORF">BA1DRAFT_00766</name>
</gene>
<feature type="domain" description="SnoaL-like" evidence="2">
    <location>
        <begin position="13"/>
        <end position="103"/>
    </location>
</feature>
<protein>
    <recommendedName>
        <fullName evidence="2">SnoaL-like domain-containing protein</fullName>
    </recommendedName>
</protein>
<dbReference type="PATRIC" id="fig|1393736.3.peg.774"/>
<name>A0A022PMC6_9GAMM</name>
<dbReference type="EMBL" id="JFGV01000008">
    <property type="protein sequence ID" value="EYU16664.1"/>
    <property type="molecule type" value="Genomic_DNA"/>
</dbReference>
<dbReference type="Gene3D" id="3.10.450.50">
    <property type="match status" value="2"/>
</dbReference>